<name>A0A4P8L3C9_9BACT</name>
<reference evidence="1 2" key="2">
    <citation type="submission" date="2019-05" db="EMBL/GenBank/DDBJ databases">
        <authorList>
            <person name="Suflita J.M."/>
            <person name="Marks C.R."/>
        </authorList>
    </citation>
    <scope>NUCLEOTIDE SEQUENCE [LARGE SCALE GENOMIC DNA]</scope>
    <source>
        <strain evidence="1 2">ALDC</strain>
    </source>
</reference>
<dbReference type="KEGG" id="dax:FDQ92_08440"/>
<keyword evidence="2" id="KW-1185">Reference proteome</keyword>
<dbReference type="OrthoDB" id="5472231at2"/>
<organism evidence="1 2">
    <name type="scientific">Desulfoglaeba alkanexedens ALDC</name>
    <dbReference type="NCBI Taxonomy" id="980445"/>
    <lineage>
        <taxon>Bacteria</taxon>
        <taxon>Pseudomonadati</taxon>
        <taxon>Thermodesulfobacteriota</taxon>
        <taxon>Syntrophobacteria</taxon>
        <taxon>Syntrophobacterales</taxon>
        <taxon>Syntrophobacteraceae</taxon>
        <taxon>Desulfoglaeba</taxon>
    </lineage>
</organism>
<dbReference type="InterPro" id="IPR043519">
    <property type="entry name" value="NT_sf"/>
</dbReference>
<dbReference type="RefSeq" id="WP_137424152.1">
    <property type="nucleotide sequence ID" value="NZ_CP040098.1"/>
</dbReference>
<dbReference type="AlphaFoldDB" id="A0A4P8L3C9"/>
<reference evidence="1 2" key="1">
    <citation type="submission" date="2019-05" db="EMBL/GenBank/DDBJ databases">
        <title>The Complete Genome Sequence of the n-alkane-degrading Desulfoglaeba alkanexedens ALDC reveals multiple alkylsuccinate synthase gene clusters.</title>
        <authorList>
            <person name="Callaghan A.V."/>
            <person name="Davidova I.A."/>
            <person name="Duncan K.E."/>
            <person name="Morris B."/>
            <person name="McInerney M.J."/>
        </authorList>
    </citation>
    <scope>NUCLEOTIDE SEQUENCE [LARGE SCALE GENOMIC DNA]</scope>
    <source>
        <strain evidence="1 2">ALDC</strain>
    </source>
</reference>
<dbReference type="Proteomes" id="UP000298602">
    <property type="component" value="Chromosome"/>
</dbReference>
<sequence>MKTRISLPSEQITDYYRIWQITELSLFGSVLRDDFRPDIDVEVRVRFHEDARHTLSPMRRGADLLLLVPKLQLRNTYDWIGIVNNFADIA</sequence>
<proteinExistence type="predicted"/>
<gene>
    <name evidence="1" type="ORF">FDQ92_08440</name>
</gene>
<dbReference type="EMBL" id="CP040098">
    <property type="protein sequence ID" value="QCQ22183.1"/>
    <property type="molecule type" value="Genomic_DNA"/>
</dbReference>
<protein>
    <submittedName>
        <fullName evidence="1">Nucleotidyltransferase</fullName>
    </submittedName>
</protein>
<dbReference type="GO" id="GO:0016740">
    <property type="term" value="F:transferase activity"/>
    <property type="evidence" value="ECO:0007669"/>
    <property type="project" value="UniProtKB-KW"/>
</dbReference>
<dbReference type="SUPFAM" id="SSF81301">
    <property type="entry name" value="Nucleotidyltransferase"/>
    <property type="match status" value="1"/>
</dbReference>
<accession>A0A4P8L3C9</accession>
<keyword evidence="1" id="KW-0808">Transferase</keyword>
<dbReference type="Gene3D" id="3.30.460.10">
    <property type="entry name" value="Beta Polymerase, domain 2"/>
    <property type="match status" value="1"/>
</dbReference>
<evidence type="ECO:0000313" key="1">
    <source>
        <dbReference type="EMBL" id="QCQ22183.1"/>
    </source>
</evidence>
<evidence type="ECO:0000313" key="2">
    <source>
        <dbReference type="Proteomes" id="UP000298602"/>
    </source>
</evidence>